<gene>
    <name evidence="1" type="ORF">LCGC14_0980030</name>
</gene>
<dbReference type="EMBL" id="LAZR01003653">
    <property type="protein sequence ID" value="KKN16041.1"/>
    <property type="molecule type" value="Genomic_DNA"/>
</dbReference>
<reference evidence="1" key="1">
    <citation type="journal article" date="2015" name="Nature">
        <title>Complex archaea that bridge the gap between prokaryotes and eukaryotes.</title>
        <authorList>
            <person name="Spang A."/>
            <person name="Saw J.H."/>
            <person name="Jorgensen S.L."/>
            <person name="Zaremba-Niedzwiedzka K."/>
            <person name="Martijn J."/>
            <person name="Lind A.E."/>
            <person name="van Eijk R."/>
            <person name="Schleper C."/>
            <person name="Guy L."/>
            <person name="Ettema T.J."/>
        </authorList>
    </citation>
    <scope>NUCLEOTIDE SEQUENCE</scope>
</reference>
<comment type="caution">
    <text evidence="1">The sequence shown here is derived from an EMBL/GenBank/DDBJ whole genome shotgun (WGS) entry which is preliminary data.</text>
</comment>
<evidence type="ECO:0000313" key="1">
    <source>
        <dbReference type="EMBL" id="KKN16041.1"/>
    </source>
</evidence>
<organism evidence="1">
    <name type="scientific">marine sediment metagenome</name>
    <dbReference type="NCBI Taxonomy" id="412755"/>
    <lineage>
        <taxon>unclassified sequences</taxon>
        <taxon>metagenomes</taxon>
        <taxon>ecological metagenomes</taxon>
    </lineage>
</organism>
<sequence>MKQWEFEKLTKLNSLEDIEEIEKAMRKLDIEISILLEVHIRYEELKEMKLSNEDMNTILKKVKKIKMENIKNQLI</sequence>
<name>A0A0F9QSD3_9ZZZZ</name>
<proteinExistence type="predicted"/>
<protein>
    <submittedName>
        <fullName evidence="1">Uncharacterized protein</fullName>
    </submittedName>
</protein>
<dbReference type="AlphaFoldDB" id="A0A0F9QSD3"/>
<accession>A0A0F9QSD3</accession>